<sequence>MQRLASGPFTAPLLREDALAYQELQVLLPAFVRDFRATTETTLPVPVPGAGAEEERGREVPAEMETRLKRLYRNLALKYHPDRNPDDPEAPERFLALTRAYKALVGDTAGPEEGDKDARDPFLDAMSSNVRPKFKHRWRQEGKYGFRLNKVQEAAMAEHERQDASSSGPAEGEEDPWDFLAPEDEGKDEDGEEHEDFQVKLEIDTNWAEPQASPDEAGPHGVRLLAGEETQPDVTEMDSSTADVTLNGDPVNMPSLPPPDVIVVTQPRARKKGVGTPSHFRNWLRSTAVRTIVYVSTDSEAFRADLVALKGLGYKLSQLQPFDPEPHRRALLLVARCGCAEAGSRHGRLATFARSMWSERQHTG</sequence>
<evidence type="ECO:0000259" key="2">
    <source>
        <dbReference type="PROSITE" id="PS50076"/>
    </source>
</evidence>
<gene>
    <name evidence="3" type="ORF">PCOR1329_LOCUS67664</name>
</gene>
<accession>A0ABN9WIE9</accession>
<evidence type="ECO:0000313" key="4">
    <source>
        <dbReference type="Proteomes" id="UP001189429"/>
    </source>
</evidence>
<feature type="compositionally biased region" description="Acidic residues" evidence="1">
    <location>
        <begin position="171"/>
        <end position="195"/>
    </location>
</feature>
<dbReference type="Proteomes" id="UP001189429">
    <property type="component" value="Unassembled WGS sequence"/>
</dbReference>
<dbReference type="EMBL" id="CAUYUJ010018781">
    <property type="protein sequence ID" value="CAK0886270.1"/>
    <property type="molecule type" value="Genomic_DNA"/>
</dbReference>
<dbReference type="Gene3D" id="3.40.50.150">
    <property type="entry name" value="Vaccinia Virus protein VP39"/>
    <property type="match status" value="1"/>
</dbReference>
<comment type="caution">
    <text evidence="3">The sequence shown here is derived from an EMBL/GenBank/DDBJ whole genome shotgun (WGS) entry which is preliminary data.</text>
</comment>
<dbReference type="CDD" id="cd06257">
    <property type="entry name" value="DnaJ"/>
    <property type="match status" value="1"/>
</dbReference>
<reference evidence="3" key="1">
    <citation type="submission" date="2023-10" db="EMBL/GenBank/DDBJ databases">
        <authorList>
            <person name="Chen Y."/>
            <person name="Shah S."/>
            <person name="Dougan E. K."/>
            <person name="Thang M."/>
            <person name="Chan C."/>
        </authorList>
    </citation>
    <scope>NUCLEOTIDE SEQUENCE [LARGE SCALE GENOMIC DNA]</scope>
</reference>
<evidence type="ECO:0000313" key="3">
    <source>
        <dbReference type="EMBL" id="CAK0886270.1"/>
    </source>
</evidence>
<evidence type="ECO:0000256" key="1">
    <source>
        <dbReference type="SAM" id="MobiDB-lite"/>
    </source>
</evidence>
<dbReference type="PROSITE" id="PS50076">
    <property type="entry name" value="DNAJ_2"/>
    <property type="match status" value="1"/>
</dbReference>
<name>A0ABN9WIE9_9DINO</name>
<dbReference type="Pfam" id="PF00226">
    <property type="entry name" value="DnaJ"/>
    <property type="match status" value="1"/>
</dbReference>
<dbReference type="InterPro" id="IPR001623">
    <property type="entry name" value="DnaJ_domain"/>
</dbReference>
<keyword evidence="4" id="KW-1185">Reference proteome</keyword>
<proteinExistence type="predicted"/>
<dbReference type="SUPFAM" id="SSF46565">
    <property type="entry name" value="Chaperone J-domain"/>
    <property type="match status" value="1"/>
</dbReference>
<feature type="region of interest" description="Disordered" evidence="1">
    <location>
        <begin position="155"/>
        <end position="195"/>
    </location>
</feature>
<organism evidence="3 4">
    <name type="scientific">Prorocentrum cordatum</name>
    <dbReference type="NCBI Taxonomy" id="2364126"/>
    <lineage>
        <taxon>Eukaryota</taxon>
        <taxon>Sar</taxon>
        <taxon>Alveolata</taxon>
        <taxon>Dinophyceae</taxon>
        <taxon>Prorocentrales</taxon>
        <taxon>Prorocentraceae</taxon>
        <taxon>Prorocentrum</taxon>
    </lineage>
</organism>
<feature type="domain" description="J" evidence="2">
    <location>
        <begin position="51"/>
        <end position="123"/>
    </location>
</feature>
<protein>
    <recommendedName>
        <fullName evidence="2">J domain-containing protein</fullName>
    </recommendedName>
</protein>
<dbReference type="Gene3D" id="1.10.287.110">
    <property type="entry name" value="DnaJ domain"/>
    <property type="match status" value="1"/>
</dbReference>
<dbReference type="InterPro" id="IPR036869">
    <property type="entry name" value="J_dom_sf"/>
</dbReference>
<dbReference type="SMART" id="SM00271">
    <property type="entry name" value="DnaJ"/>
    <property type="match status" value="1"/>
</dbReference>
<dbReference type="PRINTS" id="PR00625">
    <property type="entry name" value="JDOMAIN"/>
</dbReference>
<dbReference type="InterPro" id="IPR029063">
    <property type="entry name" value="SAM-dependent_MTases_sf"/>
</dbReference>